<dbReference type="Pfam" id="PF18408">
    <property type="entry name" value="zf_Hakai"/>
    <property type="match status" value="1"/>
</dbReference>
<feature type="region of interest" description="Disordered" evidence="15">
    <location>
        <begin position="132"/>
        <end position="247"/>
    </location>
</feature>
<evidence type="ECO:0000256" key="11">
    <source>
        <dbReference type="ARBA" id="ARBA00023242"/>
    </source>
</evidence>
<evidence type="ECO:0000256" key="9">
    <source>
        <dbReference type="ARBA" id="ARBA00022786"/>
    </source>
</evidence>
<comment type="subcellular location">
    <subcellularLocation>
        <location evidence="2">Nucleus</location>
    </subcellularLocation>
</comment>
<feature type="compositionally biased region" description="Low complexity" evidence="15">
    <location>
        <begin position="154"/>
        <end position="167"/>
    </location>
</feature>
<evidence type="ECO:0000256" key="2">
    <source>
        <dbReference type="ARBA" id="ARBA00004123"/>
    </source>
</evidence>
<feature type="region of interest" description="Disordered" evidence="15">
    <location>
        <begin position="312"/>
        <end position="362"/>
    </location>
</feature>
<feature type="compositionally biased region" description="Polar residues" evidence="15">
    <location>
        <begin position="465"/>
        <end position="474"/>
    </location>
</feature>
<comment type="catalytic activity">
    <reaction evidence="1">
        <text>S-ubiquitinyl-[E2 ubiquitin-conjugating enzyme]-L-cysteine + [acceptor protein]-L-lysine = [E2 ubiquitin-conjugating enzyme]-L-cysteine + N(6)-ubiquitinyl-[acceptor protein]-L-lysine.</text>
        <dbReference type="EC" id="2.3.2.27"/>
    </reaction>
</comment>
<keyword evidence="6" id="KW-0808">Transferase</keyword>
<keyword evidence="5" id="KW-0217">Developmental protein</keyword>
<feature type="region of interest" description="Disordered" evidence="15">
    <location>
        <begin position="403"/>
        <end position="474"/>
    </location>
</feature>
<dbReference type="PROSITE" id="PS00518">
    <property type="entry name" value="ZF_RING_1"/>
    <property type="match status" value="1"/>
</dbReference>
<dbReference type="CDD" id="cd16508">
    <property type="entry name" value="RING-HC_HAKAI-like"/>
    <property type="match status" value="1"/>
</dbReference>
<dbReference type="GO" id="GO:0030155">
    <property type="term" value="P:regulation of cell adhesion"/>
    <property type="evidence" value="ECO:0007669"/>
    <property type="project" value="TreeGrafter"/>
</dbReference>
<keyword evidence="18" id="KW-1185">Reference proteome</keyword>
<protein>
    <recommendedName>
        <fullName evidence="13">E3 ubiquitin-protein ligase Hakai</fullName>
        <ecNumber evidence="4">2.3.2.27</ecNumber>
    </recommendedName>
</protein>
<evidence type="ECO:0000256" key="12">
    <source>
        <dbReference type="ARBA" id="ARBA00038499"/>
    </source>
</evidence>
<keyword evidence="9" id="KW-0833">Ubl conjugation pathway</keyword>
<evidence type="ECO:0000256" key="10">
    <source>
        <dbReference type="ARBA" id="ARBA00022833"/>
    </source>
</evidence>
<dbReference type="Proteomes" id="UP001374579">
    <property type="component" value="Unassembled WGS sequence"/>
</dbReference>
<feature type="compositionally biased region" description="Pro residues" evidence="15">
    <location>
        <begin position="231"/>
        <end position="247"/>
    </location>
</feature>
<feature type="domain" description="RING-type" evidence="16">
    <location>
        <begin position="52"/>
        <end position="88"/>
    </location>
</feature>
<gene>
    <name evidence="17" type="ORF">V1264_020519</name>
</gene>
<dbReference type="InterPro" id="IPR040380">
    <property type="entry name" value="HAKAI-like_RING-HC"/>
</dbReference>
<dbReference type="InterPro" id="IPR040383">
    <property type="entry name" value="HAKAI/CBLL2"/>
</dbReference>
<evidence type="ECO:0000259" key="16">
    <source>
        <dbReference type="PROSITE" id="PS50089"/>
    </source>
</evidence>
<evidence type="ECO:0000256" key="8">
    <source>
        <dbReference type="ARBA" id="ARBA00022771"/>
    </source>
</evidence>
<dbReference type="AlphaFoldDB" id="A0AAN9GCX2"/>
<dbReference type="GO" id="GO:0008270">
    <property type="term" value="F:zinc ion binding"/>
    <property type="evidence" value="ECO:0007669"/>
    <property type="project" value="UniProtKB-KW"/>
</dbReference>
<sequence>MDSDYSDEEVVENPTFKAAYNLEPLHHNQRLRWDHQVRLIGEKVFDPQIHLCEKCQYPILVYGRMLPCKHVFCLDCAKKYEKLCPRCDSRVVRIEQSALGTVFICTHGAPKHSMNGCRRTYLSKRDLQAHIAHRHSMKASSSGSDRVEEKLVPHHPSQQQQQHHISSTYERHESSRDRDRERDRGERDRDRGDRDRERDSRGESRGGERERSSEQAVYRPIDAPPNINTGHPPPMAPHLQPPPGSTLRLPPPSLQMNALRMSMPPLQQQGPPAATTMESYVTAPMQGMGSAGTGASRTNQNLITVPILDEVDNYSTSRSGRESDRSSYSGAPPPPHPMSGGPPVSYANPPPPHMGMPPPGVPPQGFNPAGLVGVGRVPFSTAPLVQAVAQLAQLASSQQRAAHLAGSLQPQRLNLPPPGGSVPVSSPSRFPHNSQQPFGSSGSPMQHWGNAPPRQGQNQGQRPPSDNSNYRQYY</sequence>
<dbReference type="InterPro" id="IPR001841">
    <property type="entry name" value="Znf_RING"/>
</dbReference>
<accession>A0AAN9GCX2</accession>
<dbReference type="SUPFAM" id="SSF57850">
    <property type="entry name" value="RING/U-box"/>
    <property type="match status" value="1"/>
</dbReference>
<dbReference type="PANTHER" id="PTHR13480">
    <property type="entry name" value="E3 UBIQUITIN-PROTEIN LIGASE HAKAI-RELATED"/>
    <property type="match status" value="1"/>
</dbReference>
<dbReference type="EMBL" id="JBAMIC010000010">
    <property type="protein sequence ID" value="KAK7102275.1"/>
    <property type="molecule type" value="Genomic_DNA"/>
</dbReference>
<evidence type="ECO:0000256" key="15">
    <source>
        <dbReference type="SAM" id="MobiDB-lite"/>
    </source>
</evidence>
<reference evidence="17 18" key="1">
    <citation type="submission" date="2024-02" db="EMBL/GenBank/DDBJ databases">
        <title>Chromosome-scale genome assembly of the rough periwinkle Littorina saxatilis.</title>
        <authorList>
            <person name="De Jode A."/>
            <person name="Faria R."/>
            <person name="Formenti G."/>
            <person name="Sims Y."/>
            <person name="Smith T.P."/>
            <person name="Tracey A."/>
            <person name="Wood J.M.D."/>
            <person name="Zagrodzka Z.B."/>
            <person name="Johannesson K."/>
            <person name="Butlin R.K."/>
            <person name="Leder E.H."/>
        </authorList>
    </citation>
    <scope>NUCLEOTIDE SEQUENCE [LARGE SCALE GENOMIC DNA]</scope>
    <source>
        <strain evidence="17">Snail1</strain>
        <tissue evidence="17">Muscle</tissue>
    </source>
</reference>
<name>A0AAN9GCX2_9CAEN</name>
<dbReference type="EC" id="2.3.2.27" evidence="4"/>
<evidence type="ECO:0000256" key="13">
    <source>
        <dbReference type="ARBA" id="ARBA00041081"/>
    </source>
</evidence>
<evidence type="ECO:0000256" key="3">
    <source>
        <dbReference type="ARBA" id="ARBA00004906"/>
    </source>
</evidence>
<feature type="compositionally biased region" description="Polar residues" evidence="15">
    <location>
        <begin position="431"/>
        <end position="444"/>
    </location>
</feature>
<evidence type="ECO:0000256" key="5">
    <source>
        <dbReference type="ARBA" id="ARBA00022473"/>
    </source>
</evidence>
<feature type="compositionally biased region" description="Pro residues" evidence="15">
    <location>
        <begin position="348"/>
        <end position="362"/>
    </location>
</feature>
<comment type="pathway">
    <text evidence="3">Protein modification; protein ubiquitination.</text>
</comment>
<evidence type="ECO:0000313" key="17">
    <source>
        <dbReference type="EMBL" id="KAK7102275.1"/>
    </source>
</evidence>
<keyword evidence="7" id="KW-0479">Metal-binding</keyword>
<evidence type="ECO:0000256" key="1">
    <source>
        <dbReference type="ARBA" id="ARBA00000900"/>
    </source>
</evidence>
<dbReference type="GO" id="GO:0061630">
    <property type="term" value="F:ubiquitin protein ligase activity"/>
    <property type="evidence" value="ECO:0007669"/>
    <property type="project" value="UniProtKB-EC"/>
</dbReference>
<dbReference type="Gene3D" id="6.10.140.2210">
    <property type="match status" value="1"/>
</dbReference>
<proteinExistence type="inferred from homology"/>
<feature type="compositionally biased region" description="Low complexity" evidence="15">
    <location>
        <begin position="452"/>
        <end position="464"/>
    </location>
</feature>
<dbReference type="GO" id="GO:0016567">
    <property type="term" value="P:protein ubiquitination"/>
    <property type="evidence" value="ECO:0007669"/>
    <property type="project" value="InterPro"/>
</dbReference>
<dbReference type="InterPro" id="IPR017907">
    <property type="entry name" value="Znf_RING_CS"/>
</dbReference>
<comment type="similarity">
    <text evidence="12">Belongs to the Hakai family.</text>
</comment>
<evidence type="ECO:0000313" key="18">
    <source>
        <dbReference type="Proteomes" id="UP001374579"/>
    </source>
</evidence>
<keyword evidence="11" id="KW-0539">Nucleus</keyword>
<dbReference type="Gene3D" id="3.30.40.10">
    <property type="entry name" value="Zinc/RING finger domain, C3HC4 (zinc finger)"/>
    <property type="match status" value="1"/>
</dbReference>
<dbReference type="PANTHER" id="PTHR13480:SF0">
    <property type="entry name" value="E3 UBIQUITIN-PROTEIN LIGASE HAKAI"/>
    <property type="match status" value="1"/>
</dbReference>
<evidence type="ECO:0000256" key="6">
    <source>
        <dbReference type="ARBA" id="ARBA00022679"/>
    </source>
</evidence>
<evidence type="ECO:0000256" key="7">
    <source>
        <dbReference type="ARBA" id="ARBA00022723"/>
    </source>
</evidence>
<dbReference type="PROSITE" id="PS50089">
    <property type="entry name" value="ZF_RING_2"/>
    <property type="match status" value="1"/>
</dbReference>
<feature type="compositionally biased region" description="Basic and acidic residues" evidence="15">
    <location>
        <begin position="169"/>
        <end position="213"/>
    </location>
</feature>
<dbReference type="GO" id="GO:0005634">
    <property type="term" value="C:nucleus"/>
    <property type="evidence" value="ECO:0007669"/>
    <property type="project" value="UniProtKB-SubCell"/>
</dbReference>
<dbReference type="InterPro" id="IPR013083">
    <property type="entry name" value="Znf_RING/FYVE/PHD"/>
</dbReference>
<dbReference type="InterPro" id="IPR041042">
    <property type="entry name" value="Znf_Hakai"/>
</dbReference>
<comment type="caution">
    <text evidence="17">The sequence shown here is derived from an EMBL/GenBank/DDBJ whole genome shotgun (WGS) entry which is preliminary data.</text>
</comment>
<evidence type="ECO:0000256" key="4">
    <source>
        <dbReference type="ARBA" id="ARBA00012483"/>
    </source>
</evidence>
<keyword evidence="8 14" id="KW-0863">Zinc-finger</keyword>
<organism evidence="17 18">
    <name type="scientific">Littorina saxatilis</name>
    <dbReference type="NCBI Taxonomy" id="31220"/>
    <lineage>
        <taxon>Eukaryota</taxon>
        <taxon>Metazoa</taxon>
        <taxon>Spiralia</taxon>
        <taxon>Lophotrochozoa</taxon>
        <taxon>Mollusca</taxon>
        <taxon>Gastropoda</taxon>
        <taxon>Caenogastropoda</taxon>
        <taxon>Littorinimorpha</taxon>
        <taxon>Littorinoidea</taxon>
        <taxon>Littorinidae</taxon>
        <taxon>Littorina</taxon>
    </lineage>
</organism>
<evidence type="ECO:0000256" key="14">
    <source>
        <dbReference type="PROSITE-ProRule" id="PRU00175"/>
    </source>
</evidence>
<keyword evidence="10" id="KW-0862">Zinc</keyword>